<feature type="compositionally biased region" description="Basic and acidic residues" evidence="1">
    <location>
        <begin position="230"/>
        <end position="245"/>
    </location>
</feature>
<dbReference type="AlphaFoldDB" id="A0A553R4T3"/>
<name>A0A553R4T3_9TELE</name>
<protein>
    <submittedName>
        <fullName evidence="3">Uncharacterized protein</fullName>
    </submittedName>
</protein>
<comment type="caution">
    <text evidence="3">The sequence shown here is derived from an EMBL/GenBank/DDBJ whole genome shotgun (WGS) entry which is preliminary data.</text>
</comment>
<dbReference type="EMBL" id="SRMA01025239">
    <property type="protein sequence ID" value="TRY97187.1"/>
    <property type="molecule type" value="Genomic_DNA"/>
</dbReference>
<feature type="chain" id="PRO_5022212954" evidence="2">
    <location>
        <begin position="32"/>
        <end position="288"/>
    </location>
</feature>
<sequence length="288" mass="31935">REKSAKPSEGLISRTLSLRLLLLIRVGVLKQESSEGNREETSGRRLQSDPYPVANQRAGTFSGLDRKAYSCEPGSGDLNIWSLGYFEPSVSSQAHMRGYAYTQALVHDLTESQKCTLMIILASLLTIRMTARTEEGLSFPKLLEIQNVTHTLPKEVSETALPYSTNLEIPSQPITFKIEMTSESPPLLMLRGSSQQESRSTEAVIITLTRESQCTTGRHLGQTSTSTVHQPEKCEKRDRAEEHLNALRGGGGVGQQQQRQKTNRENCSPESKVPLPSGIGHHRYPFSD</sequence>
<evidence type="ECO:0000256" key="2">
    <source>
        <dbReference type="SAM" id="SignalP"/>
    </source>
</evidence>
<gene>
    <name evidence="3" type="ORF">DNTS_020339</name>
</gene>
<keyword evidence="2" id="KW-0732">Signal</keyword>
<feature type="compositionally biased region" description="Basic and acidic residues" evidence="1">
    <location>
        <begin position="33"/>
        <end position="47"/>
    </location>
</feature>
<evidence type="ECO:0000313" key="4">
    <source>
        <dbReference type="Proteomes" id="UP000316079"/>
    </source>
</evidence>
<organism evidence="3 4">
    <name type="scientific">Danionella cerebrum</name>
    <dbReference type="NCBI Taxonomy" id="2873325"/>
    <lineage>
        <taxon>Eukaryota</taxon>
        <taxon>Metazoa</taxon>
        <taxon>Chordata</taxon>
        <taxon>Craniata</taxon>
        <taxon>Vertebrata</taxon>
        <taxon>Euteleostomi</taxon>
        <taxon>Actinopterygii</taxon>
        <taxon>Neopterygii</taxon>
        <taxon>Teleostei</taxon>
        <taxon>Ostariophysi</taxon>
        <taxon>Cypriniformes</taxon>
        <taxon>Danionidae</taxon>
        <taxon>Danioninae</taxon>
        <taxon>Danionella</taxon>
    </lineage>
</organism>
<dbReference type="Proteomes" id="UP000316079">
    <property type="component" value="Unassembled WGS sequence"/>
</dbReference>
<keyword evidence="4" id="KW-1185">Reference proteome</keyword>
<feature type="region of interest" description="Disordered" evidence="1">
    <location>
        <begin position="216"/>
        <end position="288"/>
    </location>
</feature>
<reference evidence="3 4" key="1">
    <citation type="journal article" date="2019" name="Sci. Data">
        <title>Hybrid genome assembly and annotation of Danionella translucida.</title>
        <authorList>
            <person name="Kadobianskyi M."/>
            <person name="Schulze L."/>
            <person name="Schuelke M."/>
            <person name="Judkewitz B."/>
        </authorList>
    </citation>
    <scope>NUCLEOTIDE SEQUENCE [LARGE SCALE GENOMIC DNA]</scope>
    <source>
        <strain evidence="3 4">Bolton</strain>
    </source>
</reference>
<feature type="non-terminal residue" evidence="3">
    <location>
        <position position="1"/>
    </location>
</feature>
<feature type="compositionally biased region" description="Polar residues" evidence="1">
    <location>
        <begin position="216"/>
        <end position="229"/>
    </location>
</feature>
<feature type="signal peptide" evidence="2">
    <location>
        <begin position="1"/>
        <end position="31"/>
    </location>
</feature>
<evidence type="ECO:0000313" key="3">
    <source>
        <dbReference type="EMBL" id="TRY97187.1"/>
    </source>
</evidence>
<evidence type="ECO:0000256" key="1">
    <source>
        <dbReference type="SAM" id="MobiDB-lite"/>
    </source>
</evidence>
<proteinExistence type="predicted"/>
<feature type="region of interest" description="Disordered" evidence="1">
    <location>
        <begin position="33"/>
        <end position="58"/>
    </location>
</feature>
<accession>A0A553R4T3</accession>